<evidence type="ECO:0000259" key="14">
    <source>
        <dbReference type="PROSITE" id="PS50109"/>
    </source>
</evidence>
<evidence type="ECO:0000256" key="12">
    <source>
        <dbReference type="SAM" id="Coils"/>
    </source>
</evidence>
<keyword evidence="9 13" id="KW-1133">Transmembrane helix</keyword>
<dbReference type="InterPro" id="IPR003660">
    <property type="entry name" value="HAMP_dom"/>
</dbReference>
<dbReference type="GO" id="GO:0005886">
    <property type="term" value="C:plasma membrane"/>
    <property type="evidence" value="ECO:0007669"/>
    <property type="project" value="UniProtKB-SubCell"/>
</dbReference>
<keyword evidence="8 16" id="KW-0418">Kinase</keyword>
<keyword evidence="4" id="KW-1003">Cell membrane</keyword>
<evidence type="ECO:0000259" key="15">
    <source>
        <dbReference type="PROSITE" id="PS50885"/>
    </source>
</evidence>
<dbReference type="InterPro" id="IPR003594">
    <property type="entry name" value="HATPase_dom"/>
</dbReference>
<gene>
    <name evidence="16" type="ORF">H8S37_14660</name>
</gene>
<dbReference type="CDD" id="cd12912">
    <property type="entry name" value="PDC2_MCP_like"/>
    <property type="match status" value="1"/>
</dbReference>
<dbReference type="InterPro" id="IPR050640">
    <property type="entry name" value="Bact_2-comp_sensor_kinase"/>
</dbReference>
<evidence type="ECO:0000256" key="2">
    <source>
        <dbReference type="ARBA" id="ARBA00004651"/>
    </source>
</evidence>
<evidence type="ECO:0000256" key="3">
    <source>
        <dbReference type="ARBA" id="ARBA00012438"/>
    </source>
</evidence>
<dbReference type="PANTHER" id="PTHR34220:SF7">
    <property type="entry name" value="SENSOR HISTIDINE KINASE YPDA"/>
    <property type="match status" value="1"/>
</dbReference>
<comment type="subcellular location">
    <subcellularLocation>
        <location evidence="2">Cell membrane</location>
        <topology evidence="2">Multi-pass membrane protein</topology>
    </subcellularLocation>
</comment>
<evidence type="ECO:0000256" key="13">
    <source>
        <dbReference type="SAM" id="Phobius"/>
    </source>
</evidence>
<evidence type="ECO:0000256" key="8">
    <source>
        <dbReference type="ARBA" id="ARBA00022777"/>
    </source>
</evidence>
<dbReference type="Pfam" id="PF00672">
    <property type="entry name" value="HAMP"/>
    <property type="match status" value="1"/>
</dbReference>
<dbReference type="InterPro" id="IPR036890">
    <property type="entry name" value="HATPase_C_sf"/>
</dbReference>
<dbReference type="GO" id="GO:0000155">
    <property type="term" value="F:phosphorelay sensor kinase activity"/>
    <property type="evidence" value="ECO:0007669"/>
    <property type="project" value="InterPro"/>
</dbReference>
<evidence type="ECO:0000256" key="1">
    <source>
        <dbReference type="ARBA" id="ARBA00000085"/>
    </source>
</evidence>
<evidence type="ECO:0000256" key="4">
    <source>
        <dbReference type="ARBA" id="ARBA00022475"/>
    </source>
</evidence>
<dbReference type="PANTHER" id="PTHR34220">
    <property type="entry name" value="SENSOR HISTIDINE KINASE YPDA"/>
    <property type="match status" value="1"/>
</dbReference>
<comment type="caution">
    <text evidence="16">The sequence shown here is derived from an EMBL/GenBank/DDBJ whole genome shotgun (WGS) entry which is preliminary data.</text>
</comment>
<reference evidence="16" key="1">
    <citation type="submission" date="2020-08" db="EMBL/GenBank/DDBJ databases">
        <title>Genome public.</title>
        <authorList>
            <person name="Liu C."/>
            <person name="Sun Q."/>
        </authorList>
    </citation>
    <scope>NUCLEOTIDE SEQUENCE</scope>
    <source>
        <strain evidence="16">NSJ-55</strain>
    </source>
</reference>
<keyword evidence="10" id="KW-0902">Two-component regulatory system</keyword>
<dbReference type="Gene3D" id="3.30.450.20">
    <property type="entry name" value="PAS domain"/>
    <property type="match status" value="2"/>
</dbReference>
<dbReference type="CDD" id="cd06225">
    <property type="entry name" value="HAMP"/>
    <property type="match status" value="1"/>
</dbReference>
<protein>
    <recommendedName>
        <fullName evidence="3">histidine kinase</fullName>
        <ecNumber evidence="3">2.7.13.3</ecNumber>
    </recommendedName>
</protein>
<feature type="domain" description="HAMP" evidence="15">
    <location>
        <begin position="336"/>
        <end position="390"/>
    </location>
</feature>
<keyword evidence="7 13" id="KW-0812">Transmembrane</keyword>
<dbReference type="SUPFAM" id="SSF158472">
    <property type="entry name" value="HAMP domain-like"/>
    <property type="match status" value="1"/>
</dbReference>
<dbReference type="PROSITE" id="PS50885">
    <property type="entry name" value="HAMP"/>
    <property type="match status" value="1"/>
</dbReference>
<dbReference type="PROSITE" id="PS50109">
    <property type="entry name" value="HIS_KIN"/>
    <property type="match status" value="1"/>
</dbReference>
<dbReference type="Pfam" id="PF06580">
    <property type="entry name" value="His_kinase"/>
    <property type="match status" value="1"/>
</dbReference>
<dbReference type="AlphaFoldDB" id="A0A923LLJ8"/>
<keyword evidence="12" id="KW-0175">Coiled coil</keyword>
<dbReference type="InterPro" id="IPR005467">
    <property type="entry name" value="His_kinase_dom"/>
</dbReference>
<evidence type="ECO:0000256" key="7">
    <source>
        <dbReference type="ARBA" id="ARBA00022692"/>
    </source>
</evidence>
<evidence type="ECO:0000256" key="6">
    <source>
        <dbReference type="ARBA" id="ARBA00022679"/>
    </source>
</evidence>
<evidence type="ECO:0000256" key="11">
    <source>
        <dbReference type="ARBA" id="ARBA00023136"/>
    </source>
</evidence>
<evidence type="ECO:0000313" key="17">
    <source>
        <dbReference type="Proteomes" id="UP000652477"/>
    </source>
</evidence>
<evidence type="ECO:0000313" key="16">
    <source>
        <dbReference type="EMBL" id="MBC5690156.1"/>
    </source>
</evidence>
<dbReference type="SMART" id="SM00304">
    <property type="entry name" value="HAMP"/>
    <property type="match status" value="1"/>
</dbReference>
<dbReference type="EC" id="2.7.13.3" evidence="3"/>
<keyword evidence="6" id="KW-0808">Transferase</keyword>
<dbReference type="Proteomes" id="UP000652477">
    <property type="component" value="Unassembled WGS sequence"/>
</dbReference>
<dbReference type="Pfam" id="PF02743">
    <property type="entry name" value="dCache_1"/>
    <property type="match status" value="1"/>
</dbReference>
<evidence type="ECO:0000256" key="5">
    <source>
        <dbReference type="ARBA" id="ARBA00022553"/>
    </source>
</evidence>
<accession>A0A923LLJ8</accession>
<comment type="catalytic activity">
    <reaction evidence="1">
        <text>ATP + protein L-histidine = ADP + protein N-phospho-L-histidine.</text>
        <dbReference type="EC" id="2.7.13.3"/>
    </reaction>
</comment>
<evidence type="ECO:0000256" key="10">
    <source>
        <dbReference type="ARBA" id="ARBA00023012"/>
    </source>
</evidence>
<dbReference type="SMART" id="SM00387">
    <property type="entry name" value="HATPase_c"/>
    <property type="match status" value="1"/>
</dbReference>
<feature type="coiled-coil region" evidence="12">
    <location>
        <begin position="385"/>
        <end position="412"/>
    </location>
</feature>
<proteinExistence type="predicted"/>
<dbReference type="SUPFAM" id="SSF55874">
    <property type="entry name" value="ATPase domain of HSP90 chaperone/DNA topoisomerase II/histidine kinase"/>
    <property type="match status" value="1"/>
</dbReference>
<feature type="transmembrane region" description="Helical" evidence="13">
    <location>
        <begin position="315"/>
        <end position="334"/>
    </location>
</feature>
<feature type="domain" description="Histidine kinase" evidence="14">
    <location>
        <begin position="502"/>
        <end position="605"/>
    </location>
</feature>
<dbReference type="Gene3D" id="6.10.340.10">
    <property type="match status" value="1"/>
</dbReference>
<dbReference type="InterPro" id="IPR004358">
    <property type="entry name" value="Sig_transdc_His_kin-like_C"/>
</dbReference>
<evidence type="ECO:0000256" key="9">
    <source>
        <dbReference type="ARBA" id="ARBA00022989"/>
    </source>
</evidence>
<keyword evidence="17" id="KW-1185">Reference proteome</keyword>
<dbReference type="RefSeq" id="WP_186876817.1">
    <property type="nucleotide sequence ID" value="NZ_JACOPF010000004.1"/>
</dbReference>
<organism evidence="16 17">
    <name type="scientific">Mediterraneibacter hominis</name>
    <dbReference type="NCBI Taxonomy" id="2763054"/>
    <lineage>
        <taxon>Bacteria</taxon>
        <taxon>Bacillati</taxon>
        <taxon>Bacillota</taxon>
        <taxon>Clostridia</taxon>
        <taxon>Lachnospirales</taxon>
        <taxon>Lachnospiraceae</taxon>
        <taxon>Mediterraneibacter</taxon>
    </lineage>
</organism>
<sequence length="612" mass="70476">MQKGIKYEKTVRYWIKKKLQGLKIHTAVMGVFTVLILMSSIAFFILAISFTERSVIKNSEEYTEQLIQKVNDDMDSYMNYMKDISSMVYSSRDIQKYLFQEELSKDLQEDNYARIIEQFRTIMNTRKDVCNIAVLGDNGKSVINRGTSALNPYISLSEQEWYKTVKEESEEIHITSSHVQNMIYDQYDWVITLSRGIENQNTKEVEGVFLIDMNYATIDSLCSSVSLGKKGYIYVLDKNGEIIYHPQQQLLYSGLKTELIEEVLEKGNNSGGFVSGKGQERKLYTASTSADTGWTVVGVAYMSELLKEGQELKRIYIILAFCFFVVGFFLALLLSRTITKPIVSLDAAMREVEKGHFESALMTEHGGQAEIRGLGESFHMMVQEIQSLMEQNVKEEKEKRKAEMRALQAQINPHFLYNTLDSIIWMAESGKYNKEVVRMTSALSRLFRQSIGNEEEFVPIRQELEYIETYLTIQAMRYKDKLSFDIKLEEEVENEKIAKLTLQPLVENALYHGIKYIEGPGKITVRGYYKEEYVIIEIQDNGKGMTKEELQHIFDKKIYKPGFGGIGVYNVQNRLRLYYGAEYGLFYKSKKGVGTTVYVKIPVGEEAEDEEI</sequence>
<keyword evidence="11 13" id="KW-0472">Membrane</keyword>
<dbReference type="InterPro" id="IPR033479">
    <property type="entry name" value="dCache_1"/>
</dbReference>
<dbReference type="Pfam" id="PF02518">
    <property type="entry name" value="HATPase_c"/>
    <property type="match status" value="1"/>
</dbReference>
<dbReference type="Gene3D" id="3.30.565.10">
    <property type="entry name" value="Histidine kinase-like ATPase, C-terminal domain"/>
    <property type="match status" value="1"/>
</dbReference>
<keyword evidence="5" id="KW-0597">Phosphoprotein</keyword>
<feature type="transmembrane region" description="Helical" evidence="13">
    <location>
        <begin position="21"/>
        <end position="50"/>
    </location>
</feature>
<dbReference type="CDD" id="cd18773">
    <property type="entry name" value="PDC1_HK_sensor"/>
    <property type="match status" value="1"/>
</dbReference>
<dbReference type="PRINTS" id="PR00344">
    <property type="entry name" value="BCTRLSENSOR"/>
</dbReference>
<dbReference type="EMBL" id="JACOPF010000004">
    <property type="protein sequence ID" value="MBC5690156.1"/>
    <property type="molecule type" value="Genomic_DNA"/>
</dbReference>
<name>A0A923LLJ8_9FIRM</name>
<dbReference type="InterPro" id="IPR010559">
    <property type="entry name" value="Sig_transdc_His_kin_internal"/>
</dbReference>